<dbReference type="RefSeq" id="WP_005236647.1">
    <property type="nucleotide sequence ID" value="NZ_CP083658.1"/>
</dbReference>
<organism evidence="1 2">
    <name type="scientific">Acinetobacter variabilis</name>
    <dbReference type="NCBI Taxonomy" id="70346"/>
    <lineage>
        <taxon>Bacteria</taxon>
        <taxon>Pseudomonadati</taxon>
        <taxon>Pseudomonadota</taxon>
        <taxon>Gammaproteobacteria</taxon>
        <taxon>Moraxellales</taxon>
        <taxon>Moraxellaceae</taxon>
        <taxon>Acinetobacter</taxon>
    </lineage>
</organism>
<dbReference type="PATRIC" id="fig|1217693.3.peg.2627"/>
<dbReference type="HOGENOM" id="CLU_2091511_0_0_6"/>
<accession>N9NYC8</accession>
<sequence length="119" mass="13664">MDLIEKYGSYDAAKAKQQELSKMAADPRLLFVGNIIKEIGEIEIGLLDYRRQHNIFEVGDKVVFKNVEKFKDNMLQVAHIELQKVLDIKSGLNGYTSFDELRHAEPEELEAGKRLEVNQ</sequence>
<protein>
    <submittedName>
        <fullName evidence="1">Uncharacterized protein</fullName>
    </submittedName>
</protein>
<dbReference type="STRING" id="70346.F897_02719"/>
<dbReference type="OrthoDB" id="6713219at2"/>
<gene>
    <name evidence="1" type="ORF">F897_02719</name>
</gene>
<comment type="caution">
    <text evidence="1">The sequence shown here is derived from an EMBL/GenBank/DDBJ whole genome shotgun (WGS) entry which is preliminary data.</text>
</comment>
<name>N9NYC8_9GAMM</name>
<dbReference type="EMBL" id="APRS01000015">
    <property type="protein sequence ID" value="ENX07682.1"/>
    <property type="molecule type" value="Genomic_DNA"/>
</dbReference>
<dbReference type="Proteomes" id="UP000013101">
    <property type="component" value="Unassembled WGS sequence"/>
</dbReference>
<proteinExistence type="predicted"/>
<evidence type="ECO:0000313" key="1">
    <source>
        <dbReference type="EMBL" id="ENX07682.1"/>
    </source>
</evidence>
<dbReference type="AlphaFoldDB" id="N9NYC8"/>
<reference evidence="1 2" key="1">
    <citation type="submission" date="2013-02" db="EMBL/GenBank/DDBJ databases">
        <title>The Genome Sequence of Acinetobacter sp. NIPH 2171.</title>
        <authorList>
            <consortium name="The Broad Institute Genome Sequencing Platform"/>
            <consortium name="The Broad Institute Genome Sequencing Center for Infectious Disease"/>
            <person name="Cerqueira G."/>
            <person name="Feldgarden M."/>
            <person name="Courvalin P."/>
            <person name="Perichon B."/>
            <person name="Grillot-Courvalin C."/>
            <person name="Clermont D."/>
            <person name="Rocha E."/>
            <person name="Yoon E.-J."/>
            <person name="Nemec A."/>
            <person name="Walker B."/>
            <person name="Young S.K."/>
            <person name="Zeng Q."/>
            <person name="Gargeya S."/>
            <person name="Fitzgerald M."/>
            <person name="Haas B."/>
            <person name="Abouelleil A."/>
            <person name="Alvarado L."/>
            <person name="Arachchi H.M."/>
            <person name="Berlin A.M."/>
            <person name="Chapman S.B."/>
            <person name="Dewar J."/>
            <person name="Goldberg J."/>
            <person name="Griggs A."/>
            <person name="Gujja S."/>
            <person name="Hansen M."/>
            <person name="Howarth C."/>
            <person name="Imamovic A."/>
            <person name="Larimer J."/>
            <person name="McCowan C."/>
            <person name="Murphy C."/>
            <person name="Neiman D."/>
            <person name="Pearson M."/>
            <person name="Priest M."/>
            <person name="Roberts A."/>
            <person name="Saif S."/>
            <person name="Shea T."/>
            <person name="Sisk P."/>
            <person name="Sykes S."/>
            <person name="Wortman J."/>
            <person name="Nusbaum C."/>
            <person name="Birren B."/>
        </authorList>
    </citation>
    <scope>NUCLEOTIDE SEQUENCE [LARGE SCALE GENOMIC DNA]</scope>
    <source>
        <strain evidence="1 2">NIPH 2171</strain>
    </source>
</reference>
<evidence type="ECO:0000313" key="2">
    <source>
        <dbReference type="Proteomes" id="UP000013101"/>
    </source>
</evidence>